<dbReference type="STRING" id="47855.GA0070606_1528"/>
<dbReference type="Proteomes" id="UP000199001">
    <property type="component" value="Unassembled WGS sequence"/>
</dbReference>
<feature type="region of interest" description="Disordered" evidence="1">
    <location>
        <begin position="1047"/>
        <end position="1073"/>
    </location>
</feature>
<dbReference type="InterPro" id="IPR049002">
    <property type="entry name" value="Stv"/>
</dbReference>
<feature type="domain" description="Putative adhesin Stv" evidence="3">
    <location>
        <begin position="2078"/>
        <end position="2182"/>
    </location>
</feature>
<feature type="region of interest" description="Disordered" evidence="1">
    <location>
        <begin position="51"/>
        <end position="72"/>
    </location>
</feature>
<feature type="region of interest" description="Disordered" evidence="1">
    <location>
        <begin position="1816"/>
        <end position="1842"/>
    </location>
</feature>
<evidence type="ECO:0000259" key="3">
    <source>
        <dbReference type="Pfam" id="PF21527"/>
    </source>
</evidence>
<evidence type="ECO:0000256" key="2">
    <source>
        <dbReference type="SAM" id="SignalP"/>
    </source>
</evidence>
<dbReference type="EMBL" id="FMHZ01000002">
    <property type="protein sequence ID" value="SCL49794.1"/>
    <property type="molecule type" value="Genomic_DNA"/>
</dbReference>
<feature type="region of interest" description="Disordered" evidence="1">
    <location>
        <begin position="1937"/>
        <end position="1957"/>
    </location>
</feature>
<feature type="compositionally biased region" description="Gly residues" evidence="1">
    <location>
        <begin position="1939"/>
        <end position="1952"/>
    </location>
</feature>
<feature type="compositionally biased region" description="Polar residues" evidence="1">
    <location>
        <begin position="1643"/>
        <end position="1654"/>
    </location>
</feature>
<dbReference type="Gene3D" id="2.180.10.10">
    <property type="entry name" value="RHS repeat-associated core"/>
    <property type="match status" value="1"/>
</dbReference>
<dbReference type="InterPro" id="IPR006530">
    <property type="entry name" value="YD"/>
</dbReference>
<proteinExistence type="predicted"/>
<reference evidence="5" key="1">
    <citation type="submission" date="2016-06" db="EMBL/GenBank/DDBJ databases">
        <authorList>
            <person name="Varghese N."/>
            <person name="Submissions Spin"/>
        </authorList>
    </citation>
    <scope>NUCLEOTIDE SEQUENCE [LARGE SCALE GENOMIC DNA]</scope>
    <source>
        <strain evidence="5">DSM 43903</strain>
    </source>
</reference>
<protein>
    <submittedName>
        <fullName evidence="4">RHS repeat-associated core domain-containing protein</fullName>
    </submittedName>
</protein>
<dbReference type="InterPro" id="IPR022385">
    <property type="entry name" value="Rhs_assc_core"/>
</dbReference>
<dbReference type="PANTHER" id="PTHR32305">
    <property type="match status" value="1"/>
</dbReference>
<dbReference type="NCBIfam" id="TIGR03696">
    <property type="entry name" value="Rhs_assc_core"/>
    <property type="match status" value="1"/>
</dbReference>
<dbReference type="PANTHER" id="PTHR32305:SF17">
    <property type="entry name" value="TRNA NUCLEASE WAPA"/>
    <property type="match status" value="1"/>
</dbReference>
<evidence type="ECO:0000313" key="4">
    <source>
        <dbReference type="EMBL" id="SCL49794.1"/>
    </source>
</evidence>
<keyword evidence="2" id="KW-0732">Signal</keyword>
<dbReference type="Pfam" id="PF21527">
    <property type="entry name" value="Stv"/>
    <property type="match status" value="1"/>
</dbReference>
<feature type="region of interest" description="Disordered" evidence="1">
    <location>
        <begin position="1633"/>
        <end position="1658"/>
    </location>
</feature>
<name>A0A1C6U727_9ACTN</name>
<keyword evidence="5" id="KW-1185">Reference proteome</keyword>
<feature type="compositionally biased region" description="Low complexity" evidence="1">
    <location>
        <begin position="1051"/>
        <end position="1066"/>
    </location>
</feature>
<feature type="compositionally biased region" description="Basic and acidic residues" evidence="1">
    <location>
        <begin position="54"/>
        <end position="63"/>
    </location>
</feature>
<dbReference type="NCBIfam" id="TIGR01643">
    <property type="entry name" value="YD_repeat_2x"/>
    <property type="match status" value="1"/>
</dbReference>
<feature type="signal peptide" evidence="2">
    <location>
        <begin position="1"/>
        <end position="45"/>
    </location>
</feature>
<gene>
    <name evidence="4" type="ORF">GA0070606_1528</name>
</gene>
<feature type="chain" id="PRO_5008747440" evidence="2">
    <location>
        <begin position="46"/>
        <end position="2186"/>
    </location>
</feature>
<evidence type="ECO:0000256" key="1">
    <source>
        <dbReference type="SAM" id="MobiDB-lite"/>
    </source>
</evidence>
<accession>A0A1C6U727</accession>
<sequence length="2186" mass="235037">MKRVPKQPLEPPRKQAKQYNRLRAVVAAALTGALAVSGLSVPAQAAPDAAKLTGQREKLDKHGSTAQGRAYPVKEAESAKLAAPVWPKPGKASVTLPAAPAGERRAAVAPVKAGALPVSVGRAPGAAGDRASAVSVEVLDRAAVPARWRDGLLLRVGGAAGRPAAGAGATTAPGADAAKPAAATVSVDYRGFRHAFGGNWSSRLRLWQVPECGLRTPEKTGCAATPLKSRNDGGSVTAEVSVPADARVAGSAATLVALAAGSSGPEGDFSATPMSASATWSAGTSTGGFSWSYPMRMPPAVGGPAPTLGLSYTSDKVDGQSDASNSQPSWVGEGFDLWSGYIERSYVPCADDMTGGNNSTNRTGDQCWRSDNATLSLNGRGGELIFETGKGWHTRNEDGSKIEKLTGAGNGDDNGEHWKVTTSDGVQYFFGLNNLPGQGSATNSAWTVPVAGNHADEPCNVSSFASSFCNQTWRWNLDYVVDPRGNTLSYWYDKETNYYGKNATSTNKALYTRGGVLKRIDYGTWDRGATDRSVTPLAQVVLTSVDRCAADCHVKDAAHWKDVPWDQECTAGAADCKENYGPTFWTTKRLSTVTTQVWDTTKTTPAWQPVDSWTLGHTYPAVGDGSDHAGMWLSSVQYKGLVGGTETMPAVTFVPVSMPNRVLTKNNTSNNRMRIGNIVTETGGKIQVTYSLPDCTASSLPSAPETNTRLCYPVVGPDPYDSSKELTEYWHKYVVKQVSESDLMVVANGSDRGQPVQNTYYRFLGDPAWHYADDNGLVKPKRKTWNQFRGFAQVEVRKGDAPAQTLTRTTFLRGMHGDRLTKTGGSRSVTVAASLGSETVYDEDQFAGMVREQVVYNGVDTKPVSKTVNVPWRSPALATRTINGDEVTARWTNTRIAYSAVAIGVDGAAGWRTSRNVSTFHDTYGTIETVQADGDVAKTGDEKCTTYQYTRNTAANITQTVKRLTVKAVPCATEPATQDDIVADERKFYDGATSIDAAPTTGAVTRVDKLSDWSAAGGTVWQTVSQATFDAYGRPKTATDVRGRTATTEYTPATGGPVTKVVTKTPDPNGSTTDWTTTIETRPYWGQPIRTTDYNGRVADMEYDPMGRLARGWKAGWLKSENPTSPSVEYTYHYAPNKDAYPYTKSRVLHAGGGYLTSYDIKDALLRPRQTQKAGVGGDRVVTDTLYDATGRAVTTYQAHAEPGAPSGALWWEPEWSVPALTKMVYDNASRATDAIFYGTDGVTNLVEKWRTTTRYLGDTTVVTPPVGGTITTTKTDIEGRTLELRQRPDRTGVKPDHVTTYSYNRKGQLTLVKDTGGNEWVNTYDVKGRQITAKDPDKGTTTTTYTVYDQVESTTDANDNVLVNEYDSLGRRIGLYQGSIAAANKLAEWRYDKLYSGQVVRGQLTQSIRYESAGSANAYKWQVRGFNTRYQPTGANYVIPANEGANLAGTWIYAYGYSPYDGSPASITYPAGGSLTTEKVETKFDAVTGLPTELATNLINVGRYVIGQDYTQYGEPTLTTRKVDGGVYVQDTTYYDLTTRRVDRVKIKPETATGTVADTRFTRDAAGNILSIADTPEVGAADTQCFRYDELRRMTNAWTPKSGIDCAADPSVPNLGGPAEYWHEWTVDDVGNRSSEKVHTSAGDTTRSYTTPDSGKDVVRPHAVTEVVTQAPGQSAVTTKYAYDDAGNMTCRPTGSAANACDSGTNSQTLNWNSEGKLASVSAGGQTVETNIYDASGVRLIRRDATGTTLYLPGQEIRRENTSVVTGTRYYSFAGKTVGNRTPTGLTWLYTDHQGTQQTAIDAGTQAVSVRRQTPYGGPRGGQPQWTNSKGFVGGDKDPTGLTNIGARQYDPGLGRFISVDPIQDLKDPQQWNAYAYGNNSPVTFADPTGLKSCSDDACNGDYEDMYGNYHDVKADNDGCGGKCGDDDWAAARAAHEAGGGNGGGKGGKNGGPTDEQIKRAKEVKKQNAIDIIVKAGGQLLLEFFGINDIMGCIGGDLKACAWALIDMVPWGKAIKLIKKIDPIVDTLRRAGSALMTWAENRKWADDILTRAEDAARTRAAPAPPKAIMPGGRPDGEVVFAGHGKHDTANGNFTVPEGTEIAVYVPYSKKLLDTDAFRVESGRSSPAPVKIYRSGESMPNFTLLPASGLRVREGSKRVSEPTLLSTLVQPGMGTCHWAACSVVRR</sequence>
<dbReference type="InterPro" id="IPR050708">
    <property type="entry name" value="T6SS_VgrG/RHS"/>
</dbReference>
<organism evidence="4 5">
    <name type="scientific">Micromonospora citrea</name>
    <dbReference type="NCBI Taxonomy" id="47855"/>
    <lineage>
        <taxon>Bacteria</taxon>
        <taxon>Bacillati</taxon>
        <taxon>Actinomycetota</taxon>
        <taxon>Actinomycetes</taxon>
        <taxon>Micromonosporales</taxon>
        <taxon>Micromonosporaceae</taxon>
        <taxon>Micromonospora</taxon>
    </lineage>
</organism>
<evidence type="ECO:0000313" key="5">
    <source>
        <dbReference type="Proteomes" id="UP000199001"/>
    </source>
</evidence>